<dbReference type="InterPro" id="IPR007387">
    <property type="entry name" value="TRAP_DctQ"/>
</dbReference>
<evidence type="ECO:0000256" key="1">
    <source>
        <dbReference type="ARBA" id="ARBA00004429"/>
    </source>
</evidence>
<dbReference type="PANTHER" id="PTHR35011">
    <property type="entry name" value="2,3-DIKETO-L-GULONATE TRAP TRANSPORTER SMALL PERMEASE PROTEIN YIAM"/>
    <property type="match status" value="1"/>
</dbReference>
<keyword evidence="5 9" id="KW-0812">Transmembrane</keyword>
<feature type="transmembrane region" description="Helical" evidence="9">
    <location>
        <begin position="26"/>
        <end position="50"/>
    </location>
</feature>
<keyword evidence="2" id="KW-0813">Transport</keyword>
<comment type="similarity">
    <text evidence="8">Belongs to the TRAP transporter small permease family.</text>
</comment>
<proteinExistence type="inferred from homology"/>
<feature type="domain" description="Tripartite ATP-independent periplasmic transporters DctQ component" evidence="10">
    <location>
        <begin position="38"/>
        <end position="164"/>
    </location>
</feature>
<protein>
    <submittedName>
        <fullName evidence="11">TRAP transporter small permease subunit</fullName>
    </submittedName>
</protein>
<feature type="transmembrane region" description="Helical" evidence="9">
    <location>
        <begin position="62"/>
        <end position="79"/>
    </location>
</feature>
<sequence>MEGKVSLQETLDNQEKASFSGNLNKIFNGAMIVFLSAMVVLVFINAGMRYIFKTSLPVSEEYARFFFMWTVFLGTVAAFKDKQHVAVTILTDKLKGKSKFVVYIIAQVISLITLALILMGGIQYTISTSTYKTVATGINFGIIASGIVVMIAGAMILIIRDTIKTTKEQIKKGE</sequence>
<dbReference type="AlphaFoldDB" id="A0A6I6FDX1"/>
<dbReference type="Proteomes" id="UP000422764">
    <property type="component" value="Chromosome"/>
</dbReference>
<name>A0A6I6FDX1_9CLOT</name>
<keyword evidence="12" id="KW-1185">Reference proteome</keyword>
<dbReference type="GO" id="GO:0005886">
    <property type="term" value="C:plasma membrane"/>
    <property type="evidence" value="ECO:0007669"/>
    <property type="project" value="UniProtKB-SubCell"/>
</dbReference>
<reference evidence="11 12" key="1">
    <citation type="submission" date="2019-12" db="EMBL/GenBank/DDBJ databases">
        <title>Genome sequenceing of Clostridium bovifaecis.</title>
        <authorList>
            <person name="Yao Y."/>
        </authorList>
    </citation>
    <scope>NUCLEOTIDE SEQUENCE [LARGE SCALE GENOMIC DNA]</scope>
    <source>
        <strain evidence="11 12">BXX</strain>
    </source>
</reference>
<dbReference type="PANTHER" id="PTHR35011:SF2">
    <property type="entry name" value="2,3-DIKETO-L-GULONATE TRAP TRANSPORTER SMALL PERMEASE PROTEIN YIAM"/>
    <property type="match status" value="1"/>
</dbReference>
<gene>
    <name evidence="11" type="ORF">GOM49_14105</name>
</gene>
<evidence type="ECO:0000256" key="3">
    <source>
        <dbReference type="ARBA" id="ARBA00022475"/>
    </source>
</evidence>
<evidence type="ECO:0000256" key="6">
    <source>
        <dbReference type="ARBA" id="ARBA00022989"/>
    </source>
</evidence>
<dbReference type="GO" id="GO:0022857">
    <property type="term" value="F:transmembrane transporter activity"/>
    <property type="evidence" value="ECO:0007669"/>
    <property type="project" value="TreeGrafter"/>
</dbReference>
<evidence type="ECO:0000259" key="10">
    <source>
        <dbReference type="Pfam" id="PF04290"/>
    </source>
</evidence>
<evidence type="ECO:0000313" key="11">
    <source>
        <dbReference type="EMBL" id="QGU96075.1"/>
    </source>
</evidence>
<comment type="subcellular location">
    <subcellularLocation>
        <location evidence="1">Cell inner membrane</location>
        <topology evidence="1">Multi-pass membrane protein</topology>
    </subcellularLocation>
</comment>
<dbReference type="GO" id="GO:0015740">
    <property type="term" value="P:C4-dicarboxylate transport"/>
    <property type="evidence" value="ECO:0007669"/>
    <property type="project" value="TreeGrafter"/>
</dbReference>
<dbReference type="EMBL" id="CP046522">
    <property type="protein sequence ID" value="QGU96075.1"/>
    <property type="molecule type" value="Genomic_DNA"/>
</dbReference>
<evidence type="ECO:0000256" key="4">
    <source>
        <dbReference type="ARBA" id="ARBA00022519"/>
    </source>
</evidence>
<accession>A0A6I6FDX1</accession>
<keyword evidence="4" id="KW-0997">Cell inner membrane</keyword>
<feature type="transmembrane region" description="Helical" evidence="9">
    <location>
        <begin position="138"/>
        <end position="159"/>
    </location>
</feature>
<dbReference type="InterPro" id="IPR055348">
    <property type="entry name" value="DctQ"/>
</dbReference>
<keyword evidence="7 9" id="KW-0472">Membrane</keyword>
<evidence type="ECO:0000256" key="5">
    <source>
        <dbReference type="ARBA" id="ARBA00022692"/>
    </source>
</evidence>
<evidence type="ECO:0000256" key="7">
    <source>
        <dbReference type="ARBA" id="ARBA00023136"/>
    </source>
</evidence>
<organism evidence="11 12">
    <name type="scientific">Clostridium bovifaecis</name>
    <dbReference type="NCBI Taxonomy" id="2184719"/>
    <lineage>
        <taxon>Bacteria</taxon>
        <taxon>Bacillati</taxon>
        <taxon>Bacillota</taxon>
        <taxon>Clostridia</taxon>
        <taxon>Eubacteriales</taxon>
        <taxon>Clostridiaceae</taxon>
        <taxon>Clostridium</taxon>
    </lineage>
</organism>
<evidence type="ECO:0000256" key="8">
    <source>
        <dbReference type="ARBA" id="ARBA00038436"/>
    </source>
</evidence>
<evidence type="ECO:0000256" key="2">
    <source>
        <dbReference type="ARBA" id="ARBA00022448"/>
    </source>
</evidence>
<evidence type="ECO:0000313" key="12">
    <source>
        <dbReference type="Proteomes" id="UP000422764"/>
    </source>
</evidence>
<feature type="transmembrane region" description="Helical" evidence="9">
    <location>
        <begin position="100"/>
        <end position="126"/>
    </location>
</feature>
<evidence type="ECO:0000256" key="9">
    <source>
        <dbReference type="SAM" id="Phobius"/>
    </source>
</evidence>
<keyword evidence="6 9" id="KW-1133">Transmembrane helix</keyword>
<keyword evidence="3" id="KW-1003">Cell membrane</keyword>
<dbReference type="Pfam" id="PF04290">
    <property type="entry name" value="DctQ"/>
    <property type="match status" value="1"/>
</dbReference>